<comment type="caution">
    <text evidence="6">The sequence shown here is derived from an EMBL/GenBank/DDBJ whole genome shotgun (WGS) entry which is preliminary data.</text>
</comment>
<dbReference type="Pfam" id="PF09339">
    <property type="entry name" value="HTH_IclR"/>
    <property type="match status" value="1"/>
</dbReference>
<name>A0A831TL15_9BACT</name>
<protein>
    <submittedName>
        <fullName evidence="6">IclR family transcriptional regulator</fullName>
    </submittedName>
</protein>
<dbReference type="AlphaFoldDB" id="A0A831TL15"/>
<gene>
    <name evidence="6" type="ORF">ENP34_15030</name>
</gene>
<organism evidence="6">
    <name type="scientific">Thermorudis peleae</name>
    <dbReference type="NCBI Taxonomy" id="1382356"/>
    <lineage>
        <taxon>Bacteria</taxon>
        <taxon>Pseudomonadati</taxon>
        <taxon>Thermomicrobiota</taxon>
        <taxon>Thermomicrobia</taxon>
        <taxon>Thermomicrobia incertae sedis</taxon>
        <taxon>Thermorudis</taxon>
    </lineage>
</organism>
<evidence type="ECO:0000256" key="1">
    <source>
        <dbReference type="ARBA" id="ARBA00023015"/>
    </source>
</evidence>
<evidence type="ECO:0000256" key="3">
    <source>
        <dbReference type="ARBA" id="ARBA00023163"/>
    </source>
</evidence>
<evidence type="ECO:0000313" key="6">
    <source>
        <dbReference type="EMBL" id="HEG92729.1"/>
    </source>
</evidence>
<dbReference type="GO" id="GO:0003677">
    <property type="term" value="F:DNA binding"/>
    <property type="evidence" value="ECO:0007669"/>
    <property type="project" value="UniProtKB-KW"/>
</dbReference>
<dbReference type="SUPFAM" id="SSF46785">
    <property type="entry name" value="Winged helix' DNA-binding domain"/>
    <property type="match status" value="1"/>
</dbReference>
<dbReference type="InterPro" id="IPR050707">
    <property type="entry name" value="HTH_MetabolicPath_Reg"/>
</dbReference>
<dbReference type="SUPFAM" id="SSF55781">
    <property type="entry name" value="GAF domain-like"/>
    <property type="match status" value="1"/>
</dbReference>
<evidence type="ECO:0000256" key="2">
    <source>
        <dbReference type="ARBA" id="ARBA00023125"/>
    </source>
</evidence>
<dbReference type="PANTHER" id="PTHR30136:SF2">
    <property type="entry name" value="TRANSCRIPTIONAL REGULATOR ICLR"/>
    <property type="match status" value="1"/>
</dbReference>
<dbReference type="Gene3D" id="3.30.450.40">
    <property type="match status" value="1"/>
</dbReference>
<feature type="domain" description="HTH iclR-type" evidence="4">
    <location>
        <begin position="1"/>
        <end position="62"/>
    </location>
</feature>
<dbReference type="Gene3D" id="1.10.10.10">
    <property type="entry name" value="Winged helix-like DNA-binding domain superfamily/Winged helix DNA-binding domain"/>
    <property type="match status" value="1"/>
</dbReference>
<dbReference type="EMBL" id="DSIY01000349">
    <property type="protein sequence ID" value="HEG92729.1"/>
    <property type="molecule type" value="Genomic_DNA"/>
</dbReference>
<evidence type="ECO:0000259" key="4">
    <source>
        <dbReference type="PROSITE" id="PS51077"/>
    </source>
</evidence>
<dbReference type="InterPro" id="IPR014757">
    <property type="entry name" value="Tscrpt_reg_IclR_C"/>
</dbReference>
<dbReference type="GO" id="GO:0003700">
    <property type="term" value="F:DNA-binding transcription factor activity"/>
    <property type="evidence" value="ECO:0007669"/>
    <property type="project" value="TreeGrafter"/>
</dbReference>
<dbReference type="PROSITE" id="PS51078">
    <property type="entry name" value="ICLR_ED"/>
    <property type="match status" value="1"/>
</dbReference>
<dbReference type="Pfam" id="PF01614">
    <property type="entry name" value="IclR_C"/>
    <property type="match status" value="1"/>
</dbReference>
<dbReference type="SMART" id="SM00346">
    <property type="entry name" value="HTH_ICLR"/>
    <property type="match status" value="1"/>
</dbReference>
<proteinExistence type="predicted"/>
<accession>A0A831TL15</accession>
<keyword evidence="1" id="KW-0805">Transcription regulation</keyword>
<dbReference type="InterPro" id="IPR036388">
    <property type="entry name" value="WH-like_DNA-bd_sf"/>
</dbReference>
<sequence length="272" mass="30402">MLTVRRLAQILRLFTLEQSEIGVTEVAHALGIAPSSAHELLSSLAEEGLLRRTSNRRYQLGWILFERSQMLLDTSCLLKAARPVMQQLVAGWGETTHLAVLIDGEVLYVEKVQGDRALEIVLSGVGKRLPAHCSGVGKVLLAHRPQEEVEAIVRARGLRAFTPNTITDIRRLTRELERVRLEGYALDQEEAMIGLCCVAAPITDRRRQVIAAMSLSVPAHRFYPNQQRLITAITGAARRVSESVESYEEEQLWRSRIELKSRFSARATSAPT</sequence>
<keyword evidence="3" id="KW-0804">Transcription</keyword>
<dbReference type="InterPro" id="IPR029016">
    <property type="entry name" value="GAF-like_dom_sf"/>
</dbReference>
<evidence type="ECO:0000259" key="5">
    <source>
        <dbReference type="PROSITE" id="PS51078"/>
    </source>
</evidence>
<feature type="domain" description="IclR-ED" evidence="5">
    <location>
        <begin position="63"/>
        <end position="250"/>
    </location>
</feature>
<dbReference type="InterPro" id="IPR036390">
    <property type="entry name" value="WH_DNA-bd_sf"/>
</dbReference>
<reference evidence="6" key="1">
    <citation type="journal article" date="2020" name="mSystems">
        <title>Genome- and Community-Level Interaction Insights into Carbon Utilization and Element Cycling Functions of Hydrothermarchaeota in Hydrothermal Sediment.</title>
        <authorList>
            <person name="Zhou Z."/>
            <person name="Liu Y."/>
            <person name="Xu W."/>
            <person name="Pan J."/>
            <person name="Luo Z.H."/>
            <person name="Li M."/>
        </authorList>
    </citation>
    <scope>NUCLEOTIDE SEQUENCE [LARGE SCALE GENOMIC DNA]</scope>
    <source>
        <strain evidence="6">SpSt-210</strain>
    </source>
</reference>
<dbReference type="InterPro" id="IPR005471">
    <property type="entry name" value="Tscrpt_reg_IclR_N"/>
</dbReference>
<keyword evidence="2" id="KW-0238">DNA-binding</keyword>
<dbReference type="GO" id="GO:0045892">
    <property type="term" value="P:negative regulation of DNA-templated transcription"/>
    <property type="evidence" value="ECO:0007669"/>
    <property type="project" value="TreeGrafter"/>
</dbReference>
<dbReference type="PROSITE" id="PS51077">
    <property type="entry name" value="HTH_ICLR"/>
    <property type="match status" value="1"/>
</dbReference>
<dbReference type="PANTHER" id="PTHR30136">
    <property type="entry name" value="HELIX-TURN-HELIX TRANSCRIPTIONAL REGULATOR, ICLR FAMILY"/>
    <property type="match status" value="1"/>
</dbReference>